<proteinExistence type="predicted"/>
<dbReference type="Proteomes" id="UP000790347">
    <property type="component" value="Unassembled WGS sequence"/>
</dbReference>
<gene>
    <name evidence="2" type="ORF">DERF_007816</name>
</gene>
<protein>
    <submittedName>
        <fullName evidence="2">Uncharacterized protein</fullName>
    </submittedName>
</protein>
<reference evidence="2" key="1">
    <citation type="submission" date="2013-05" db="EMBL/GenBank/DDBJ databases">
        <authorList>
            <person name="Yim A.K.Y."/>
            <person name="Chan T.F."/>
            <person name="Ji K.M."/>
            <person name="Liu X.Y."/>
            <person name="Zhou J.W."/>
            <person name="Li R.Q."/>
            <person name="Yang K.Y."/>
            <person name="Li J."/>
            <person name="Li M."/>
            <person name="Law P.T.W."/>
            <person name="Wu Y.L."/>
            <person name="Cai Z.L."/>
            <person name="Qin H."/>
            <person name="Bao Y."/>
            <person name="Leung R.K.K."/>
            <person name="Ng P.K.S."/>
            <person name="Zou J."/>
            <person name="Zhong X.J."/>
            <person name="Ran P.X."/>
            <person name="Zhong N.S."/>
            <person name="Liu Z.G."/>
            <person name="Tsui S.K.W."/>
        </authorList>
    </citation>
    <scope>NUCLEOTIDE SEQUENCE</scope>
    <source>
        <strain evidence="2">Derf</strain>
        <tissue evidence="2">Whole organism</tissue>
    </source>
</reference>
<evidence type="ECO:0000313" key="2">
    <source>
        <dbReference type="EMBL" id="KAH9517120.1"/>
    </source>
</evidence>
<name>A0A922L4V4_DERFA</name>
<keyword evidence="3" id="KW-1185">Reference proteome</keyword>
<reference evidence="2" key="2">
    <citation type="journal article" date="2022" name="Res Sq">
        <title>Comparative Genomics Reveals Insights into the Divergent Evolution of Astigmatic Mites and Household Pest Adaptations.</title>
        <authorList>
            <person name="Xiong Q."/>
            <person name="Wan A.T.-Y."/>
            <person name="Liu X.-Y."/>
            <person name="Fung C.S.-H."/>
            <person name="Xiao X."/>
            <person name="Malainual N."/>
            <person name="Hou J."/>
            <person name="Wang L."/>
            <person name="Wang M."/>
            <person name="Yang K."/>
            <person name="Cui Y."/>
            <person name="Leung E."/>
            <person name="Nong W."/>
            <person name="Shin S.-K."/>
            <person name="Au S."/>
            <person name="Jeong K.Y."/>
            <person name="Chew F.T."/>
            <person name="Hui J."/>
            <person name="Leung T.F."/>
            <person name="Tungtrongchitr A."/>
            <person name="Zhong N."/>
            <person name="Liu Z."/>
            <person name="Tsui S."/>
        </authorList>
    </citation>
    <scope>NUCLEOTIDE SEQUENCE</scope>
    <source>
        <strain evidence="2">Derf</strain>
        <tissue evidence="2">Whole organism</tissue>
    </source>
</reference>
<sequence length="66" mass="7834">MIRKKKKNQEEQDGKQLSDVLEELIMMFVIIIIINYQKPDANDDMHVSKHSKHTAEPKSKKLKERE</sequence>
<dbReference type="EMBL" id="ASGP02000003">
    <property type="protein sequence ID" value="KAH9517120.1"/>
    <property type="molecule type" value="Genomic_DNA"/>
</dbReference>
<feature type="region of interest" description="Disordered" evidence="1">
    <location>
        <begin position="42"/>
        <end position="66"/>
    </location>
</feature>
<evidence type="ECO:0000313" key="3">
    <source>
        <dbReference type="Proteomes" id="UP000790347"/>
    </source>
</evidence>
<accession>A0A922L4V4</accession>
<evidence type="ECO:0000256" key="1">
    <source>
        <dbReference type="SAM" id="MobiDB-lite"/>
    </source>
</evidence>
<comment type="caution">
    <text evidence="2">The sequence shown here is derived from an EMBL/GenBank/DDBJ whole genome shotgun (WGS) entry which is preliminary data.</text>
</comment>
<dbReference type="AlphaFoldDB" id="A0A922L4V4"/>
<organism evidence="2 3">
    <name type="scientific">Dermatophagoides farinae</name>
    <name type="common">American house dust mite</name>
    <dbReference type="NCBI Taxonomy" id="6954"/>
    <lineage>
        <taxon>Eukaryota</taxon>
        <taxon>Metazoa</taxon>
        <taxon>Ecdysozoa</taxon>
        <taxon>Arthropoda</taxon>
        <taxon>Chelicerata</taxon>
        <taxon>Arachnida</taxon>
        <taxon>Acari</taxon>
        <taxon>Acariformes</taxon>
        <taxon>Sarcoptiformes</taxon>
        <taxon>Astigmata</taxon>
        <taxon>Psoroptidia</taxon>
        <taxon>Analgoidea</taxon>
        <taxon>Pyroglyphidae</taxon>
        <taxon>Dermatophagoidinae</taxon>
        <taxon>Dermatophagoides</taxon>
    </lineage>
</organism>